<reference evidence="2 3" key="1">
    <citation type="submission" date="2014-06" db="EMBL/GenBank/DDBJ databases">
        <title>The Whole Genome Sequence of Mycoplasma hyosynoviae strain ATCC 27095.</title>
        <authorList>
            <person name="Calcutt M.J."/>
            <person name="Foecking M.F."/>
        </authorList>
    </citation>
    <scope>NUCLEOTIDE SEQUENCE [LARGE SCALE GENOMIC DNA]</scope>
    <source>
        <strain evidence="2 3">M60</strain>
    </source>
</reference>
<dbReference type="PROSITE" id="PS51257">
    <property type="entry name" value="PROKAR_LIPOPROTEIN"/>
    <property type="match status" value="1"/>
</dbReference>
<protein>
    <recommendedName>
        <fullName evidence="4">Lipoprotein</fullName>
    </recommendedName>
</protein>
<feature type="chain" id="PRO_5020022960" description="Lipoprotein" evidence="1">
    <location>
        <begin position="23"/>
        <end position="644"/>
    </location>
</feature>
<dbReference type="Proteomes" id="UP000264882">
    <property type="component" value="Chromosome"/>
</dbReference>
<gene>
    <name evidence="2" type="ORF">MHSN_00450</name>
</gene>
<proteinExistence type="predicted"/>
<evidence type="ECO:0000256" key="1">
    <source>
        <dbReference type="SAM" id="SignalP"/>
    </source>
</evidence>
<dbReference type="KEGG" id="mhyv:MHSN_00450"/>
<accession>A0A4P1QFQ8</accession>
<keyword evidence="1" id="KW-0732">Signal</keyword>
<keyword evidence="3" id="KW-1185">Reference proteome</keyword>
<evidence type="ECO:0008006" key="4">
    <source>
        <dbReference type="Google" id="ProtNLM"/>
    </source>
</evidence>
<organism evidence="2 3">
    <name type="scientific">Metamycoplasma hyosynoviae</name>
    <dbReference type="NCBI Taxonomy" id="29559"/>
    <lineage>
        <taxon>Bacteria</taxon>
        <taxon>Bacillati</taxon>
        <taxon>Mycoplasmatota</taxon>
        <taxon>Mycoplasmoidales</taxon>
        <taxon>Metamycoplasmataceae</taxon>
        <taxon>Metamycoplasma</taxon>
    </lineage>
</organism>
<dbReference type="NCBIfam" id="NF045963">
    <property type="entry name" value="MAG3240_fam"/>
    <property type="match status" value="1"/>
</dbReference>
<feature type="signal peptide" evidence="1">
    <location>
        <begin position="1"/>
        <end position="22"/>
    </location>
</feature>
<evidence type="ECO:0000313" key="3">
    <source>
        <dbReference type="Proteomes" id="UP000264882"/>
    </source>
</evidence>
<evidence type="ECO:0000313" key="2">
    <source>
        <dbReference type="EMBL" id="ASI53692.1"/>
    </source>
</evidence>
<dbReference type="RefSeq" id="WP_119863671.1">
    <property type="nucleotide sequence ID" value="NZ_CP008748.1"/>
</dbReference>
<name>A0A4P1QFQ8_9BACT</name>
<dbReference type="AlphaFoldDB" id="A0A4P1QFQ8"/>
<sequence length="644" mass="76425">MTKKLMYSSIFSVLSFAPAVFSISCSQKNSYLDINKISRKYLKILSGNQIAIFHNQNKIFYFYEKGKRLYFQSAVFDDKKNEFKLFKDKNNFVIYKPDFTFKKTWYQQLNQFNSMNIIEGNEKTNISNILTEYPFESVDAANGFNDDWFLAMSQKLGFDFNRAGDPYFADLQTIIFKVIFDLNTNYNFLNSRRMVNVNNESVLKKTVFRPDFIQAKTWLDDAHEFEREVFKKYLVLYLNKFNVGVKDIIIDWKQAKAEESLSKETDFVSFKIKDIIDFNDKSIMPVEKLNNSYYINDFRKYDTDKKFGLGTTGIKSDELPLFNEYIPNPLLLINGENYLTVNDNINHFVKGALEYDFWNSKGLIYLFKNFINDFFEIKIPKHKQNEDILYKIIDFEYRPYLETNQILKAIVRVFKKDKSYKDYVWFSSNFDDHGHRLKGQIFKNKYYDSQSSSPENLTTEDIWNYTGLNKKIPKGISFKEFFNFQPVKKNEVSTEDINKVYTSVAFYKLLLKATNNLQDFKYWNNDIRQSYEASFLHTDSFQIKILASFINNYMLAYALNNEEEKLFTGVKRIDISVLPTPYEVGKIHLKLDFMSYAGENDYKYKTEGEKKLVSVYIYWNDFKGYEKKSDYKEIEIEKIVEGEE</sequence>
<dbReference type="EMBL" id="CP008748">
    <property type="protein sequence ID" value="ASI53692.1"/>
    <property type="molecule type" value="Genomic_DNA"/>
</dbReference>